<proteinExistence type="predicted"/>
<reference evidence="3 4" key="1">
    <citation type="journal article" date="2013" name="BMC Microbiol.">
        <title>Identification of the type II cytochrome c maturation pathway in anammox bacteria by comparative genomics.</title>
        <authorList>
            <person name="Ferousi C."/>
            <person name="Speth D.R."/>
            <person name="Reimann J."/>
            <person name="Op den Camp H.J."/>
            <person name="Allen J.W."/>
            <person name="Keltjens J.T."/>
            <person name="Jetten M.S."/>
        </authorList>
    </citation>
    <scope>NUCLEOTIDE SEQUENCE [LARGE SCALE GENOMIC DNA]</scope>
    <source>
        <strain evidence="3">RU1</strain>
    </source>
</reference>
<dbReference type="GO" id="GO:0050313">
    <property type="term" value="F:sulfur dioxygenase activity"/>
    <property type="evidence" value="ECO:0007669"/>
    <property type="project" value="InterPro"/>
</dbReference>
<dbReference type="Pfam" id="PF00753">
    <property type="entry name" value="Lactamase_B"/>
    <property type="match status" value="1"/>
</dbReference>
<dbReference type="CDD" id="cd07724">
    <property type="entry name" value="POD-like_MBL-fold"/>
    <property type="match status" value="1"/>
</dbReference>
<dbReference type="SUPFAM" id="SSF52821">
    <property type="entry name" value="Rhodanese/Cell cycle control phosphatase"/>
    <property type="match status" value="1"/>
</dbReference>
<evidence type="ECO:0000256" key="1">
    <source>
        <dbReference type="ARBA" id="ARBA00022723"/>
    </source>
</evidence>
<dbReference type="InterPro" id="IPR001279">
    <property type="entry name" value="Metallo-B-lactamas"/>
</dbReference>
<comment type="caution">
    <text evidence="3">The sequence shown here is derived from an EMBL/GenBank/DDBJ whole genome shotgun (WGS) entry which is preliminary data.</text>
</comment>
<dbReference type="InterPro" id="IPR001763">
    <property type="entry name" value="Rhodanese-like_dom"/>
</dbReference>
<accession>A0A0M2UUM5</accession>
<dbReference type="EMBL" id="LAQJ01000287">
    <property type="protein sequence ID" value="KKO18184.1"/>
    <property type="molecule type" value="Genomic_DNA"/>
</dbReference>
<dbReference type="GO" id="GO:0070813">
    <property type="term" value="P:hydrogen sulfide metabolic process"/>
    <property type="evidence" value="ECO:0007669"/>
    <property type="project" value="TreeGrafter"/>
</dbReference>
<dbReference type="PROSITE" id="PS50206">
    <property type="entry name" value="RHODANESE_3"/>
    <property type="match status" value="1"/>
</dbReference>
<dbReference type="Gene3D" id="3.60.15.10">
    <property type="entry name" value="Ribonuclease Z/Hydroxyacylglutathione hydrolase-like"/>
    <property type="match status" value="1"/>
</dbReference>
<keyword evidence="1" id="KW-0479">Metal-binding</keyword>
<protein>
    <recommendedName>
        <fullName evidence="2">Rhodanese domain-containing protein</fullName>
    </recommendedName>
</protein>
<organism evidence="3 4">
    <name type="scientific">Candidatus Brocadia fulgida</name>
    <dbReference type="NCBI Taxonomy" id="380242"/>
    <lineage>
        <taxon>Bacteria</taxon>
        <taxon>Pseudomonadati</taxon>
        <taxon>Planctomycetota</taxon>
        <taxon>Candidatus Brocadiia</taxon>
        <taxon>Candidatus Brocadiales</taxon>
        <taxon>Candidatus Brocadiaceae</taxon>
        <taxon>Candidatus Brocadia</taxon>
    </lineage>
</organism>
<dbReference type="PANTHER" id="PTHR43084">
    <property type="entry name" value="PERSULFIDE DIOXYGENASE ETHE1"/>
    <property type="match status" value="1"/>
</dbReference>
<dbReference type="InterPro" id="IPR036873">
    <property type="entry name" value="Rhodanese-like_dom_sf"/>
</dbReference>
<evidence type="ECO:0000259" key="2">
    <source>
        <dbReference type="PROSITE" id="PS50206"/>
    </source>
</evidence>
<keyword evidence="4" id="KW-1185">Reference proteome</keyword>
<dbReference type="GO" id="GO:0046872">
    <property type="term" value="F:metal ion binding"/>
    <property type="evidence" value="ECO:0007669"/>
    <property type="project" value="UniProtKB-KW"/>
</dbReference>
<dbReference type="Gene3D" id="3.40.250.10">
    <property type="entry name" value="Rhodanese-like domain"/>
    <property type="match status" value="1"/>
</dbReference>
<dbReference type="InterPro" id="IPR036866">
    <property type="entry name" value="RibonucZ/Hydroxyglut_hydro"/>
</dbReference>
<dbReference type="InterPro" id="IPR051682">
    <property type="entry name" value="Mito_Persulfide_Diox"/>
</dbReference>
<dbReference type="GO" id="GO:0006749">
    <property type="term" value="P:glutathione metabolic process"/>
    <property type="evidence" value="ECO:0007669"/>
    <property type="project" value="InterPro"/>
</dbReference>
<gene>
    <name evidence="3" type="ORF">BROFUL_03137</name>
</gene>
<dbReference type="SUPFAM" id="SSF56281">
    <property type="entry name" value="Metallo-hydrolase/oxidoreductase"/>
    <property type="match status" value="1"/>
</dbReference>
<feature type="domain" description="Rhodanese" evidence="2">
    <location>
        <begin position="270"/>
        <end position="358"/>
    </location>
</feature>
<dbReference type="AlphaFoldDB" id="A0A0M2UUM5"/>
<evidence type="ECO:0000313" key="3">
    <source>
        <dbReference type="EMBL" id="KKO18184.1"/>
    </source>
</evidence>
<dbReference type="SMART" id="SM00849">
    <property type="entry name" value="Lactamase_B"/>
    <property type="match status" value="1"/>
</dbReference>
<dbReference type="CDD" id="cd00158">
    <property type="entry name" value="RHOD"/>
    <property type="match status" value="1"/>
</dbReference>
<dbReference type="Pfam" id="PF00581">
    <property type="entry name" value="Rhodanese"/>
    <property type="match status" value="1"/>
</dbReference>
<sequence>MIFKQLNKIACKTYLVGSEATKEVIIVDPVLPQVNEYVSLLKDEGLKLTHVLDTHTHADHLSGAGALVDHTGAVYVMHQNSPVRCVGFRVPDGFDCHLSDMPVKVMHAPGHTKDSMCLIFPDRILTGDTLFLDDGGAGRTDLPGGDAGEHWESLQKIMKLPDHLVVYPAHEYRGREPSSLGEQKKRNPNLQSRPKEAYIKWLTDMKLGPADWMNDVLKANYACTRDPSATHIPTDTPSCEMKGTMSPDLMEQQVPTITIAEVRRRLGTKQLDGTVILDVREPAELKGELGVIPGALNIPVGQVAQRLKELEKFKEKEIVTICRSGARAHTAAALLLKAGFRKVLNMSGGMTAFRKAEKTPQ</sequence>
<dbReference type="InterPro" id="IPR044528">
    <property type="entry name" value="POD-like_MBL-fold"/>
</dbReference>
<dbReference type="PANTHER" id="PTHR43084:SF1">
    <property type="entry name" value="PERSULFIDE DIOXYGENASE ETHE1, MITOCHONDRIAL"/>
    <property type="match status" value="1"/>
</dbReference>
<dbReference type="SMART" id="SM00450">
    <property type="entry name" value="RHOD"/>
    <property type="match status" value="1"/>
</dbReference>
<name>A0A0M2UUM5_9BACT</name>
<dbReference type="Proteomes" id="UP000034954">
    <property type="component" value="Unassembled WGS sequence"/>
</dbReference>
<evidence type="ECO:0000313" key="4">
    <source>
        <dbReference type="Proteomes" id="UP000034954"/>
    </source>
</evidence>